<protein>
    <recommendedName>
        <fullName evidence="3">Pullulanase</fullName>
    </recommendedName>
</protein>
<evidence type="ECO:0000313" key="1">
    <source>
        <dbReference type="EMBL" id="SDP54019.1"/>
    </source>
</evidence>
<reference evidence="2" key="1">
    <citation type="submission" date="2016-10" db="EMBL/GenBank/DDBJ databases">
        <authorList>
            <person name="Varghese N."/>
            <person name="Submissions S."/>
        </authorList>
    </citation>
    <scope>NUCLEOTIDE SEQUENCE [LARGE SCALE GENOMIC DNA]</scope>
    <source>
        <strain evidence="2">IBRC-M10078</strain>
    </source>
</reference>
<organism evidence="1 2">
    <name type="scientific">Litchfieldia salsa</name>
    <dbReference type="NCBI Taxonomy" id="930152"/>
    <lineage>
        <taxon>Bacteria</taxon>
        <taxon>Bacillati</taxon>
        <taxon>Bacillota</taxon>
        <taxon>Bacilli</taxon>
        <taxon>Bacillales</taxon>
        <taxon>Bacillaceae</taxon>
        <taxon>Litchfieldia</taxon>
    </lineage>
</organism>
<dbReference type="STRING" id="930152.SAMN05216565_103560"/>
<dbReference type="Proteomes" id="UP000199159">
    <property type="component" value="Unassembled WGS sequence"/>
</dbReference>
<keyword evidence="2" id="KW-1185">Reference proteome</keyword>
<dbReference type="EMBL" id="FNJU01000003">
    <property type="protein sequence ID" value="SDP54019.1"/>
    <property type="molecule type" value="Genomic_DNA"/>
</dbReference>
<dbReference type="AlphaFoldDB" id="A0A1H0TJ49"/>
<evidence type="ECO:0000313" key="2">
    <source>
        <dbReference type="Proteomes" id="UP000199159"/>
    </source>
</evidence>
<dbReference type="InterPro" id="IPR045424">
    <property type="entry name" value="DUF6509"/>
</dbReference>
<evidence type="ECO:0008006" key="3">
    <source>
        <dbReference type="Google" id="ProtNLM"/>
    </source>
</evidence>
<proteinExistence type="predicted"/>
<gene>
    <name evidence="1" type="ORF">SAMN05216565_103560</name>
</gene>
<accession>A0A1H0TJ49</accession>
<sequence>MMKIISHTVEKLIDPTGILLGERYEFILNIEVPEDDELYSEHGLKIKAIFVVNQSDVRLAQYYIIEQVTEVILDFELEEDEEILIKDYCSRHLQ</sequence>
<name>A0A1H0TJ49_9BACI</name>
<dbReference type="Pfam" id="PF20119">
    <property type="entry name" value="DUF6509"/>
    <property type="match status" value="1"/>
</dbReference>